<evidence type="ECO:0000313" key="2">
    <source>
        <dbReference type="EMBL" id="MFD2612733.1"/>
    </source>
</evidence>
<dbReference type="InterPro" id="IPR036249">
    <property type="entry name" value="Thioredoxin-like_sf"/>
</dbReference>
<dbReference type="Proteomes" id="UP001597541">
    <property type="component" value="Unassembled WGS sequence"/>
</dbReference>
<dbReference type="Pfam" id="PF01323">
    <property type="entry name" value="DSBA"/>
    <property type="match status" value="1"/>
</dbReference>
<evidence type="ECO:0000259" key="1">
    <source>
        <dbReference type="Pfam" id="PF01323"/>
    </source>
</evidence>
<dbReference type="Gene3D" id="3.40.30.10">
    <property type="entry name" value="Glutaredoxin"/>
    <property type="match status" value="1"/>
</dbReference>
<dbReference type="InterPro" id="IPR001853">
    <property type="entry name" value="DSBA-like_thioredoxin_dom"/>
</dbReference>
<dbReference type="RefSeq" id="WP_377602506.1">
    <property type="nucleotide sequence ID" value="NZ_JBHUME010000007.1"/>
</dbReference>
<proteinExistence type="predicted"/>
<comment type="caution">
    <text evidence="2">The sequence shown here is derived from an EMBL/GenBank/DDBJ whole genome shotgun (WGS) entry which is preliminary data.</text>
</comment>
<feature type="domain" description="DSBA-like thioredoxin" evidence="1">
    <location>
        <begin position="3"/>
        <end position="205"/>
    </location>
</feature>
<dbReference type="EMBL" id="JBHUME010000007">
    <property type="protein sequence ID" value="MFD2612733.1"/>
    <property type="molecule type" value="Genomic_DNA"/>
</dbReference>
<dbReference type="CDD" id="cd03024">
    <property type="entry name" value="DsbA_FrnE"/>
    <property type="match status" value="1"/>
</dbReference>
<name>A0ABW5PDR9_9BACL</name>
<keyword evidence="3" id="KW-1185">Reference proteome</keyword>
<gene>
    <name evidence="2" type="ORF">ACFSUF_09900</name>
</gene>
<evidence type="ECO:0000313" key="3">
    <source>
        <dbReference type="Proteomes" id="UP001597541"/>
    </source>
</evidence>
<sequence length="216" mass="24622">MIIDVYQDTVCPWCRIGKKNLLEAMDRWSETHKEPYSVRWHAFQLDPTTPQEGRNFKEVMTAKMGGEERLGQVIAHTCEAGKACSIDFNMDRIEYMPNTLRSHQLIALAPEEYKLPLIDGIYKAYFEDGRDIGKLDVLLELAKETGMGYIDALRKQMEDGAGMNEVEEDLNHASQIGITGVPFFIFNNKYSFSGAQSPEGFLKVLEMIEEKEKENA</sequence>
<dbReference type="PANTHER" id="PTHR13887">
    <property type="entry name" value="GLUTATHIONE S-TRANSFERASE KAPPA"/>
    <property type="match status" value="1"/>
</dbReference>
<protein>
    <submittedName>
        <fullName evidence="2">DsbA family oxidoreductase</fullName>
    </submittedName>
</protein>
<reference evidence="3" key="1">
    <citation type="journal article" date="2019" name="Int. J. Syst. Evol. Microbiol.">
        <title>The Global Catalogue of Microorganisms (GCM) 10K type strain sequencing project: providing services to taxonomists for standard genome sequencing and annotation.</title>
        <authorList>
            <consortium name="The Broad Institute Genomics Platform"/>
            <consortium name="The Broad Institute Genome Sequencing Center for Infectious Disease"/>
            <person name="Wu L."/>
            <person name="Ma J."/>
        </authorList>
    </citation>
    <scope>NUCLEOTIDE SEQUENCE [LARGE SCALE GENOMIC DNA]</scope>
    <source>
        <strain evidence="3">KCTC 3950</strain>
    </source>
</reference>
<organism evidence="2 3">
    <name type="scientific">Paenibacillus gansuensis</name>
    <dbReference type="NCBI Taxonomy" id="306542"/>
    <lineage>
        <taxon>Bacteria</taxon>
        <taxon>Bacillati</taxon>
        <taxon>Bacillota</taxon>
        <taxon>Bacilli</taxon>
        <taxon>Bacillales</taxon>
        <taxon>Paenibacillaceae</taxon>
        <taxon>Paenibacillus</taxon>
    </lineage>
</organism>
<accession>A0ABW5PDR9</accession>
<dbReference type="PANTHER" id="PTHR13887:SF41">
    <property type="entry name" value="THIOREDOXIN SUPERFAMILY PROTEIN"/>
    <property type="match status" value="1"/>
</dbReference>
<dbReference type="SUPFAM" id="SSF52833">
    <property type="entry name" value="Thioredoxin-like"/>
    <property type="match status" value="1"/>
</dbReference>